<sequence>MSSRKKLALILSVVAVAVVGLAVWGWLYYRGMRALGEGLATGDGRGGGLFRAEKPTDTEARVNLLALCDAVQSYRDEHGTYLTAGPTPKEVPRGGELVEFPKEEPFQHIGFDPGEKVRFQYEVTVQESPVGEPEVSCLARGDFDGDGQNAVYRVRLDSNGMTSPIEVEREGE</sequence>
<keyword evidence="1" id="KW-1133">Transmembrane helix</keyword>
<accession>A0A848LD21</accession>
<gene>
    <name evidence="2" type="ORF">HG543_15900</name>
</gene>
<name>A0A848LD21_9BACT</name>
<dbReference type="AlphaFoldDB" id="A0A848LD21"/>
<protein>
    <submittedName>
        <fullName evidence="2">Uncharacterized protein</fullName>
    </submittedName>
</protein>
<keyword evidence="1" id="KW-0472">Membrane</keyword>
<dbReference type="Proteomes" id="UP000518300">
    <property type="component" value="Unassembled WGS sequence"/>
</dbReference>
<reference evidence="2 3" key="1">
    <citation type="submission" date="2020-04" db="EMBL/GenBank/DDBJ databases">
        <title>Draft genome of Pyxidicoccus fallax type strain.</title>
        <authorList>
            <person name="Whitworth D.E."/>
        </authorList>
    </citation>
    <scope>NUCLEOTIDE SEQUENCE [LARGE SCALE GENOMIC DNA]</scope>
    <source>
        <strain evidence="2 3">DSM 14698</strain>
    </source>
</reference>
<feature type="transmembrane region" description="Helical" evidence="1">
    <location>
        <begin position="7"/>
        <end position="29"/>
    </location>
</feature>
<proteinExistence type="predicted"/>
<dbReference type="EMBL" id="JABBJJ010000064">
    <property type="protein sequence ID" value="NMO16324.1"/>
    <property type="molecule type" value="Genomic_DNA"/>
</dbReference>
<evidence type="ECO:0000256" key="1">
    <source>
        <dbReference type="SAM" id="Phobius"/>
    </source>
</evidence>
<keyword evidence="1" id="KW-0812">Transmembrane</keyword>
<keyword evidence="3" id="KW-1185">Reference proteome</keyword>
<comment type="caution">
    <text evidence="2">The sequence shown here is derived from an EMBL/GenBank/DDBJ whole genome shotgun (WGS) entry which is preliminary data.</text>
</comment>
<organism evidence="2 3">
    <name type="scientific">Pyxidicoccus fallax</name>
    <dbReference type="NCBI Taxonomy" id="394095"/>
    <lineage>
        <taxon>Bacteria</taxon>
        <taxon>Pseudomonadati</taxon>
        <taxon>Myxococcota</taxon>
        <taxon>Myxococcia</taxon>
        <taxon>Myxococcales</taxon>
        <taxon>Cystobacterineae</taxon>
        <taxon>Myxococcaceae</taxon>
        <taxon>Pyxidicoccus</taxon>
    </lineage>
</organism>
<evidence type="ECO:0000313" key="2">
    <source>
        <dbReference type="EMBL" id="NMO16324.1"/>
    </source>
</evidence>
<evidence type="ECO:0000313" key="3">
    <source>
        <dbReference type="Proteomes" id="UP000518300"/>
    </source>
</evidence>